<sequence length="177" mass="20293">MSSNNNHNTQNYSNLPMDQTENSFAPLQILDNGNESIQHTLINTGISNLDSLNVNTINTINTTTSMPQNISFEFYFHLPNDTRIYRVTYSELHPSENIRLLNNSINLSHIPDYQFPHHYNVQSLIQQQIQQRVQQPIQQQSFDITSTQPTSQMSIGTMSYNMQDTGDDGIFNNQNNP</sequence>
<proteinExistence type="predicted"/>
<dbReference type="VEuPathDB" id="FungiDB:FUN_022064"/>
<comment type="caution">
    <text evidence="1">The sequence shown here is derived from an EMBL/GenBank/DDBJ whole genome shotgun (WGS) entry which is preliminary data.</text>
</comment>
<dbReference type="EMBL" id="LLXI01002040">
    <property type="protein sequence ID" value="PKY56025.1"/>
    <property type="molecule type" value="Genomic_DNA"/>
</dbReference>
<dbReference type="Proteomes" id="UP000234323">
    <property type="component" value="Unassembled WGS sequence"/>
</dbReference>
<reference evidence="1 2" key="1">
    <citation type="submission" date="2015-10" db="EMBL/GenBank/DDBJ databases">
        <title>Genome analyses suggest a sexual origin of heterokaryosis in a supposedly ancient asexual fungus.</title>
        <authorList>
            <person name="Ropars J."/>
            <person name="Sedzielewska K."/>
            <person name="Noel J."/>
            <person name="Charron P."/>
            <person name="Farinelli L."/>
            <person name="Marton T."/>
            <person name="Kruger M."/>
            <person name="Pelin A."/>
            <person name="Brachmann A."/>
            <person name="Corradi N."/>
        </authorList>
    </citation>
    <scope>NUCLEOTIDE SEQUENCE [LARGE SCALE GENOMIC DNA]</scope>
    <source>
        <strain evidence="1 2">A4</strain>
    </source>
</reference>
<name>A0A2I1HB06_9GLOM</name>
<accession>A0A2I1HB06</accession>
<dbReference type="AlphaFoldDB" id="A0A2I1HB06"/>
<dbReference type="VEuPathDB" id="FungiDB:RhiirFUN_025976"/>
<evidence type="ECO:0000313" key="1">
    <source>
        <dbReference type="EMBL" id="PKY56025.1"/>
    </source>
</evidence>
<evidence type="ECO:0000313" key="2">
    <source>
        <dbReference type="Proteomes" id="UP000234323"/>
    </source>
</evidence>
<organism evidence="1 2">
    <name type="scientific">Rhizophagus irregularis</name>
    <dbReference type="NCBI Taxonomy" id="588596"/>
    <lineage>
        <taxon>Eukaryota</taxon>
        <taxon>Fungi</taxon>
        <taxon>Fungi incertae sedis</taxon>
        <taxon>Mucoromycota</taxon>
        <taxon>Glomeromycotina</taxon>
        <taxon>Glomeromycetes</taxon>
        <taxon>Glomerales</taxon>
        <taxon>Glomeraceae</taxon>
        <taxon>Rhizophagus</taxon>
    </lineage>
</organism>
<gene>
    <name evidence="1" type="ORF">RhiirA4_475988</name>
</gene>
<keyword evidence="2" id="KW-1185">Reference proteome</keyword>
<protein>
    <submittedName>
        <fullName evidence="1">Uncharacterized protein</fullName>
    </submittedName>
</protein>
<dbReference type="VEuPathDB" id="FungiDB:RhiirA1_398456"/>